<proteinExistence type="predicted"/>
<dbReference type="EMBL" id="CP010731">
    <property type="protein sequence ID" value="AUR01854.1"/>
    <property type="molecule type" value="Genomic_DNA"/>
</dbReference>
<dbReference type="AlphaFoldDB" id="A0A2I7KH11"/>
<feature type="transmembrane region" description="Helical" evidence="4">
    <location>
        <begin position="193"/>
        <end position="219"/>
    </location>
</feature>
<evidence type="ECO:0000256" key="3">
    <source>
        <dbReference type="ARBA" id="ARBA00023163"/>
    </source>
</evidence>
<dbReference type="SUPFAM" id="SSF46689">
    <property type="entry name" value="Homeodomain-like"/>
    <property type="match status" value="1"/>
</dbReference>
<dbReference type="PROSITE" id="PS00041">
    <property type="entry name" value="HTH_ARAC_FAMILY_1"/>
    <property type="match status" value="1"/>
</dbReference>
<dbReference type="GO" id="GO:0003700">
    <property type="term" value="F:DNA-binding transcription factor activity"/>
    <property type="evidence" value="ECO:0007669"/>
    <property type="project" value="InterPro"/>
</dbReference>
<gene>
    <name evidence="6" type="ORF">PhaeoP88_04542</name>
</gene>
<dbReference type="PROSITE" id="PS01124">
    <property type="entry name" value="HTH_ARAC_FAMILY_2"/>
    <property type="match status" value="1"/>
</dbReference>
<feature type="transmembrane region" description="Helical" evidence="4">
    <location>
        <begin position="73"/>
        <end position="93"/>
    </location>
</feature>
<keyword evidence="3" id="KW-0804">Transcription</keyword>
<dbReference type="SMART" id="SM00342">
    <property type="entry name" value="HTH_ARAC"/>
    <property type="match status" value="1"/>
</dbReference>
<geneLocation type="plasmid" evidence="7">
    <name>pp88_f</name>
</geneLocation>
<dbReference type="InterPro" id="IPR018060">
    <property type="entry name" value="HTH_AraC"/>
</dbReference>
<evidence type="ECO:0000256" key="2">
    <source>
        <dbReference type="ARBA" id="ARBA00023125"/>
    </source>
</evidence>
<dbReference type="PANTHER" id="PTHR43280:SF29">
    <property type="entry name" value="ARAC-FAMILY TRANSCRIPTIONAL REGULATOR"/>
    <property type="match status" value="1"/>
</dbReference>
<evidence type="ECO:0000256" key="1">
    <source>
        <dbReference type="ARBA" id="ARBA00023015"/>
    </source>
</evidence>
<keyword evidence="1" id="KW-0805">Transcription regulation</keyword>
<protein>
    <submittedName>
        <fullName evidence="6">Putative transcriptional regulator</fullName>
    </submittedName>
</protein>
<evidence type="ECO:0000313" key="7">
    <source>
        <dbReference type="Proteomes" id="UP000236447"/>
    </source>
</evidence>
<keyword evidence="2" id="KW-0238">DNA-binding</keyword>
<dbReference type="Proteomes" id="UP000236447">
    <property type="component" value="Plasmid pP88_f"/>
</dbReference>
<keyword evidence="4" id="KW-0812">Transmembrane</keyword>
<keyword evidence="4" id="KW-0472">Membrane</keyword>
<dbReference type="Pfam" id="PF12833">
    <property type="entry name" value="HTH_18"/>
    <property type="match status" value="1"/>
</dbReference>
<reference evidence="6 7" key="2">
    <citation type="journal article" date="2017" name="Genome Biol. Evol.">
        <title>Trajectories and Drivers of Genome Evolution in Surface-Associated Marine Phaeobacter.</title>
        <authorList>
            <person name="Freese H.M."/>
            <person name="Sikorski J."/>
            <person name="Bunk B."/>
            <person name="Scheuner C."/>
            <person name="Meier-Kolthoff J.P."/>
            <person name="Sproer C."/>
            <person name="Gram L."/>
            <person name="Overmann J."/>
        </authorList>
    </citation>
    <scope>NUCLEOTIDE SEQUENCE [LARGE SCALE GENOMIC DNA]</scope>
    <source>
        <strain evidence="6 7">P88</strain>
        <plasmid evidence="7">pp88_f</plasmid>
    </source>
</reference>
<reference evidence="6 7" key="1">
    <citation type="journal article" date="2017" name="Front. Microbiol.">
        <title>Phaeobacter piscinae sp. nov., a species of the Roseobacter group and potential aquaculture probiont.</title>
        <authorList>
            <person name="Sonnenschein E.C."/>
            <person name="Phippen C.B.W."/>
            <person name="Nielsen K.F."/>
            <person name="Mateiu R.V."/>
            <person name="Melchiorsen J."/>
            <person name="Gram L."/>
            <person name="Overmann J."/>
            <person name="Freese H.M."/>
        </authorList>
    </citation>
    <scope>NUCLEOTIDE SEQUENCE [LARGE SCALE GENOMIC DNA]</scope>
    <source>
        <strain evidence="6 7">P88</strain>
        <plasmid evidence="7">pp88_f</plasmid>
    </source>
</reference>
<organism evidence="6 7">
    <name type="scientific">Phaeobacter inhibens</name>
    <dbReference type="NCBI Taxonomy" id="221822"/>
    <lineage>
        <taxon>Bacteria</taxon>
        <taxon>Pseudomonadati</taxon>
        <taxon>Pseudomonadota</taxon>
        <taxon>Alphaproteobacteria</taxon>
        <taxon>Rhodobacterales</taxon>
        <taxon>Roseobacteraceae</taxon>
        <taxon>Phaeobacter</taxon>
    </lineage>
</organism>
<name>A0A2I7KH11_9RHOB</name>
<feature type="transmembrane region" description="Helical" evidence="4">
    <location>
        <begin position="105"/>
        <end position="125"/>
    </location>
</feature>
<evidence type="ECO:0000256" key="4">
    <source>
        <dbReference type="SAM" id="Phobius"/>
    </source>
</evidence>
<dbReference type="GO" id="GO:0043565">
    <property type="term" value="F:sequence-specific DNA binding"/>
    <property type="evidence" value="ECO:0007669"/>
    <property type="project" value="InterPro"/>
</dbReference>
<dbReference type="Gene3D" id="1.10.10.60">
    <property type="entry name" value="Homeodomain-like"/>
    <property type="match status" value="2"/>
</dbReference>
<evidence type="ECO:0000259" key="5">
    <source>
        <dbReference type="PROSITE" id="PS01124"/>
    </source>
</evidence>
<feature type="transmembrane region" description="Helical" evidence="4">
    <location>
        <begin position="145"/>
        <end position="172"/>
    </location>
</feature>
<dbReference type="InterPro" id="IPR018062">
    <property type="entry name" value="HTH_AraC-typ_CS"/>
</dbReference>
<accession>A0A2I7KH11</accession>
<evidence type="ECO:0000313" key="6">
    <source>
        <dbReference type="EMBL" id="AUR01854.1"/>
    </source>
</evidence>
<keyword evidence="6" id="KW-0614">Plasmid</keyword>
<dbReference type="InterPro" id="IPR009057">
    <property type="entry name" value="Homeodomain-like_sf"/>
</dbReference>
<dbReference type="PANTHER" id="PTHR43280">
    <property type="entry name" value="ARAC-FAMILY TRANSCRIPTIONAL REGULATOR"/>
    <property type="match status" value="1"/>
</dbReference>
<sequence>MVDDKYLLALSAFHLGMALFCTNQLLLHQRHQRVYVPLALFFVTQSVTEMLSILDLVVVDESYDYVVSRFNSLHVPAVFAQPLLLWLYVRALTSEDDGPPIRQRLWHAVPILLAISMVVLFWTIPKSLFAQNDLEFADLSQYIQAILIYFQLVEVLFYVQVTLYLVLIMRMLSRYRARLKDLFATTEDRELTWVWWITTTIGAYLLISIAEILADLFGIEMFQLFSEASDLTNGLSSLAITWVIGIWGVRQQPGLMPKPAGNTPPATERELAAAKYERSALTDDHAARIAAKIERAMTKDMLYRDPNLSLWDLAKHISVTSNYVSQTLNMTLQSNFFDYVNKWRIQDAVKQLHDTDETILVIAHDVGFNSRSSFYNAFKREMNTTPSALRASRTTADPTS</sequence>
<feature type="transmembrane region" description="Helical" evidence="4">
    <location>
        <begin position="34"/>
        <end position="53"/>
    </location>
</feature>
<feature type="domain" description="HTH araC/xylS-type" evidence="5">
    <location>
        <begin position="287"/>
        <end position="392"/>
    </location>
</feature>
<dbReference type="RefSeq" id="WP_102884716.1">
    <property type="nucleotide sequence ID" value="NZ_CP010731.1"/>
</dbReference>
<keyword evidence="4" id="KW-1133">Transmembrane helix</keyword>
<feature type="transmembrane region" description="Helical" evidence="4">
    <location>
        <begin position="6"/>
        <end position="27"/>
    </location>
</feature>